<dbReference type="Proteomes" id="UP001062846">
    <property type="component" value="Chromosome 2"/>
</dbReference>
<dbReference type="EMBL" id="CM046389">
    <property type="protein sequence ID" value="KAI8567843.1"/>
    <property type="molecule type" value="Genomic_DNA"/>
</dbReference>
<keyword evidence="2" id="KW-1185">Reference proteome</keyword>
<comment type="caution">
    <text evidence="1">The sequence shown here is derived from an EMBL/GenBank/DDBJ whole genome shotgun (WGS) entry which is preliminary data.</text>
</comment>
<protein>
    <submittedName>
        <fullName evidence="1">Uncharacterized protein</fullName>
    </submittedName>
</protein>
<gene>
    <name evidence="1" type="ORF">RHMOL_Rhmol02G0153200</name>
</gene>
<reference evidence="1" key="1">
    <citation type="submission" date="2022-02" db="EMBL/GenBank/DDBJ databases">
        <title>Plant Genome Project.</title>
        <authorList>
            <person name="Zhang R.-G."/>
        </authorList>
    </citation>
    <scope>NUCLEOTIDE SEQUENCE</scope>
    <source>
        <strain evidence="1">AT1</strain>
    </source>
</reference>
<sequence>MEHSQSTAAANNDDNDHFFDALDDFPFYDCIDTIEPNSAPTSHPEAAGASSLERKLSPEILQPSGLQRRRSLSQHVRNDAAGNDSENSTPKSTISRDSTSRVERKYRVSRSLKENERASERPDSIRSVDEKTKERPDSIRSVNEETKENSTVTTLDDDRVDDPTGVESASGGANERSFTFLFVLAGLLIKAIAFQTSLLVNFVTFPIWLLYCGYTFVIDPFQAVRRAREYVMARVLRMWGIIGDTVTPFVYEWLNEHKSVWRMALRFGWGFLWASYVCVVLITLLVSAFVVSGFIVRHLVEEPIQRKETLTFDYTKNSPVAHVQLISCPGEPRGVTNTKNIGLENVGAPRVIPPKHKLQVIVALTLPESDYNRNLGIFQAYFGHKLWTIRTSLNRPLSQSGQLLFDQKMNDIDIKQRREKRFLMQDFMTRTVFYEYCLNENDKFISCLQVRVDFLSASGKALASSSKPCMLRFKSEPVRLLLTFLKVVPLLTGYSSESQTVNVKFRGFTEGDNPTACLRVMIEQRAEFRPGAGAPQIYDASLTLESELPLPKRIIWYWKKTVFIWIGMSTLTMELLFMLLFCRPIIMPRIRPRDGSANRSTLQNHHPAQR</sequence>
<accession>A0ACC0PQ32</accession>
<evidence type="ECO:0000313" key="1">
    <source>
        <dbReference type="EMBL" id="KAI8567843.1"/>
    </source>
</evidence>
<organism evidence="1 2">
    <name type="scientific">Rhododendron molle</name>
    <name type="common">Chinese azalea</name>
    <name type="synonym">Azalea mollis</name>
    <dbReference type="NCBI Taxonomy" id="49168"/>
    <lineage>
        <taxon>Eukaryota</taxon>
        <taxon>Viridiplantae</taxon>
        <taxon>Streptophyta</taxon>
        <taxon>Embryophyta</taxon>
        <taxon>Tracheophyta</taxon>
        <taxon>Spermatophyta</taxon>
        <taxon>Magnoliopsida</taxon>
        <taxon>eudicotyledons</taxon>
        <taxon>Gunneridae</taxon>
        <taxon>Pentapetalae</taxon>
        <taxon>asterids</taxon>
        <taxon>Ericales</taxon>
        <taxon>Ericaceae</taxon>
        <taxon>Ericoideae</taxon>
        <taxon>Rhodoreae</taxon>
        <taxon>Rhododendron</taxon>
    </lineage>
</organism>
<evidence type="ECO:0000313" key="2">
    <source>
        <dbReference type="Proteomes" id="UP001062846"/>
    </source>
</evidence>
<proteinExistence type="predicted"/>
<name>A0ACC0PQ32_RHOML</name>